<proteinExistence type="predicted"/>
<dbReference type="GO" id="GO:0005524">
    <property type="term" value="F:ATP binding"/>
    <property type="evidence" value="ECO:0007669"/>
    <property type="project" value="UniProtKB-KW"/>
</dbReference>
<keyword evidence="3" id="KW-0067">ATP-binding</keyword>
<accession>A0A1G1VP30</accession>
<dbReference type="PANTHER" id="PTHR42711">
    <property type="entry name" value="ABC TRANSPORTER ATP-BINDING PROTEIN"/>
    <property type="match status" value="1"/>
</dbReference>
<dbReference type="InterPro" id="IPR027417">
    <property type="entry name" value="P-loop_NTPase"/>
</dbReference>
<keyword evidence="1" id="KW-0813">Transport</keyword>
<dbReference type="PROSITE" id="PS50893">
    <property type="entry name" value="ABC_TRANSPORTER_2"/>
    <property type="match status" value="1"/>
</dbReference>
<dbReference type="SUPFAM" id="SSF52540">
    <property type="entry name" value="P-loop containing nucleoside triphosphate hydrolases"/>
    <property type="match status" value="1"/>
</dbReference>
<evidence type="ECO:0000256" key="3">
    <source>
        <dbReference type="ARBA" id="ARBA00022840"/>
    </source>
</evidence>
<evidence type="ECO:0000313" key="6">
    <source>
        <dbReference type="Proteomes" id="UP000179069"/>
    </source>
</evidence>
<name>A0A1G1VP30_9BACT</name>
<comment type="caution">
    <text evidence="5">The sequence shown here is derived from an EMBL/GenBank/DDBJ whole genome shotgun (WGS) entry which is preliminary data.</text>
</comment>
<dbReference type="CDD" id="cd03267">
    <property type="entry name" value="ABC_NatA_like"/>
    <property type="match status" value="1"/>
</dbReference>
<dbReference type="EMBL" id="MHCI01000005">
    <property type="protein sequence ID" value="OGY17158.1"/>
    <property type="molecule type" value="Genomic_DNA"/>
</dbReference>
<dbReference type="SMART" id="SM00382">
    <property type="entry name" value="AAA"/>
    <property type="match status" value="1"/>
</dbReference>
<dbReference type="Pfam" id="PF00005">
    <property type="entry name" value="ABC_tran"/>
    <property type="match status" value="1"/>
</dbReference>
<evidence type="ECO:0000256" key="2">
    <source>
        <dbReference type="ARBA" id="ARBA00022741"/>
    </source>
</evidence>
<dbReference type="AlphaFoldDB" id="A0A1G1VP30"/>
<feature type="domain" description="ABC transporter" evidence="4">
    <location>
        <begin position="24"/>
        <end position="257"/>
    </location>
</feature>
<dbReference type="InterPro" id="IPR003439">
    <property type="entry name" value="ABC_transporter-like_ATP-bd"/>
</dbReference>
<gene>
    <name evidence="5" type="ORF">A2785_04025</name>
</gene>
<reference evidence="5 6" key="1">
    <citation type="journal article" date="2016" name="Nat. Commun.">
        <title>Thousands of microbial genomes shed light on interconnected biogeochemical processes in an aquifer system.</title>
        <authorList>
            <person name="Anantharaman K."/>
            <person name="Brown C.T."/>
            <person name="Hug L.A."/>
            <person name="Sharon I."/>
            <person name="Castelle C.J."/>
            <person name="Probst A.J."/>
            <person name="Thomas B.C."/>
            <person name="Singh A."/>
            <person name="Wilkins M.J."/>
            <person name="Karaoz U."/>
            <person name="Brodie E.L."/>
            <person name="Williams K.H."/>
            <person name="Hubbard S.S."/>
            <person name="Banfield J.F."/>
        </authorList>
    </citation>
    <scope>NUCLEOTIDE SEQUENCE [LARGE SCALE GENOMIC DNA]</scope>
</reference>
<evidence type="ECO:0000256" key="1">
    <source>
        <dbReference type="ARBA" id="ARBA00022448"/>
    </source>
</evidence>
<evidence type="ECO:0000259" key="4">
    <source>
        <dbReference type="PROSITE" id="PS50893"/>
    </source>
</evidence>
<dbReference type="InterPro" id="IPR050763">
    <property type="entry name" value="ABC_transporter_ATP-binding"/>
</dbReference>
<dbReference type="GO" id="GO:0016887">
    <property type="term" value="F:ATP hydrolysis activity"/>
    <property type="evidence" value="ECO:0007669"/>
    <property type="project" value="InterPro"/>
</dbReference>
<dbReference type="PANTHER" id="PTHR42711:SF4">
    <property type="entry name" value="ABC TRANSPORTER RELATED"/>
    <property type="match status" value="1"/>
</dbReference>
<sequence length="330" mass="37975">MSVISVRHLKKYYRVHEKEPGLKGSIRSLFTRKYTQVKAVDNIDFTIEEGELVGFIGPNGAGKTTTLKVLSGLLYPTSGEVSVLGFNPWDRKAQFQKQFALVMGQKNQLWWDLPPMETFILNKEIYEVPEDQFKKTLDKLIELLDVKDILKIQVRKLSLGQRMKCELIAALLHNPKVLFLDEPTIGLDVVMQKVMRDFVKQYNRQFKSTIILTSHYMGDVKELCERVIIIDKGKILFDGKLQNVIDRFARNKIITVVFSRDIDQRKLAEFGNIREYQFPRAKINVPRKDVAKLSAKLLSDFPVADLVIEEAPIEAIIREVFTGKMKQTNA</sequence>
<evidence type="ECO:0000313" key="5">
    <source>
        <dbReference type="EMBL" id="OGY17158.1"/>
    </source>
</evidence>
<keyword evidence="2" id="KW-0547">Nucleotide-binding</keyword>
<dbReference type="Gene3D" id="3.40.50.300">
    <property type="entry name" value="P-loop containing nucleotide triphosphate hydrolases"/>
    <property type="match status" value="1"/>
</dbReference>
<organism evidence="5 6">
    <name type="scientific">Candidatus Chisholmbacteria bacterium RIFCSPHIGHO2_01_FULL_49_18</name>
    <dbReference type="NCBI Taxonomy" id="1797590"/>
    <lineage>
        <taxon>Bacteria</taxon>
        <taxon>Candidatus Chisholmiibacteriota</taxon>
    </lineage>
</organism>
<dbReference type="InterPro" id="IPR003593">
    <property type="entry name" value="AAA+_ATPase"/>
</dbReference>
<dbReference type="Proteomes" id="UP000179069">
    <property type="component" value="Unassembled WGS sequence"/>
</dbReference>
<protein>
    <submittedName>
        <fullName evidence="5">ABC transporter</fullName>
    </submittedName>
</protein>